<name>A0A1Y1YVA1_9PLEO</name>
<feature type="compositionally biased region" description="Basic and acidic residues" evidence="1">
    <location>
        <begin position="242"/>
        <end position="255"/>
    </location>
</feature>
<reference evidence="2 3" key="1">
    <citation type="submission" date="2016-07" db="EMBL/GenBank/DDBJ databases">
        <title>Pervasive Adenine N6-methylation of Active Genes in Fungi.</title>
        <authorList>
            <consortium name="DOE Joint Genome Institute"/>
            <person name="Mondo S.J."/>
            <person name="Dannebaum R.O."/>
            <person name="Kuo R.C."/>
            <person name="Labutti K."/>
            <person name="Haridas S."/>
            <person name="Kuo A."/>
            <person name="Salamov A."/>
            <person name="Ahrendt S.R."/>
            <person name="Lipzen A."/>
            <person name="Sullivan W."/>
            <person name="Andreopoulos W.B."/>
            <person name="Clum A."/>
            <person name="Lindquist E."/>
            <person name="Daum C."/>
            <person name="Ramamoorthy G.K."/>
            <person name="Gryganskyi A."/>
            <person name="Culley D."/>
            <person name="Magnuson J.K."/>
            <person name="James T.Y."/>
            <person name="O'Malley M.A."/>
            <person name="Stajich J.E."/>
            <person name="Spatafora J.W."/>
            <person name="Visel A."/>
            <person name="Grigoriev I.V."/>
        </authorList>
    </citation>
    <scope>NUCLEOTIDE SEQUENCE [LARGE SCALE GENOMIC DNA]</scope>
    <source>
        <strain evidence="2 3">CBS 115471</strain>
    </source>
</reference>
<feature type="compositionally biased region" description="Pro residues" evidence="1">
    <location>
        <begin position="227"/>
        <end position="237"/>
    </location>
</feature>
<feature type="compositionally biased region" description="Pro residues" evidence="1">
    <location>
        <begin position="302"/>
        <end position="311"/>
    </location>
</feature>
<evidence type="ECO:0000256" key="1">
    <source>
        <dbReference type="SAM" id="MobiDB-lite"/>
    </source>
</evidence>
<keyword evidence="3" id="KW-1185">Reference proteome</keyword>
<accession>A0A1Y1YVA1</accession>
<dbReference type="OrthoDB" id="284473at2759"/>
<feature type="compositionally biased region" description="Polar residues" evidence="1">
    <location>
        <begin position="439"/>
        <end position="453"/>
    </location>
</feature>
<feature type="compositionally biased region" description="Low complexity" evidence="1">
    <location>
        <begin position="334"/>
        <end position="346"/>
    </location>
</feature>
<dbReference type="Proteomes" id="UP000193144">
    <property type="component" value="Unassembled WGS sequence"/>
</dbReference>
<dbReference type="EMBL" id="MCFA01000169">
    <property type="protein sequence ID" value="ORY01505.1"/>
    <property type="molecule type" value="Genomic_DNA"/>
</dbReference>
<evidence type="ECO:0000313" key="2">
    <source>
        <dbReference type="EMBL" id="ORY01505.1"/>
    </source>
</evidence>
<feature type="compositionally biased region" description="Polar residues" evidence="1">
    <location>
        <begin position="472"/>
        <end position="488"/>
    </location>
</feature>
<comment type="caution">
    <text evidence="2">The sequence shown here is derived from an EMBL/GenBank/DDBJ whole genome shotgun (WGS) entry which is preliminary data.</text>
</comment>
<proteinExistence type="predicted"/>
<feature type="region of interest" description="Disordered" evidence="1">
    <location>
        <begin position="1"/>
        <end position="26"/>
    </location>
</feature>
<dbReference type="AlphaFoldDB" id="A0A1Y1YVA1"/>
<feature type="region of interest" description="Disordered" evidence="1">
    <location>
        <begin position="334"/>
        <end position="505"/>
    </location>
</feature>
<sequence length="757" mass="82869">MSVAEPAPDGAPPASASKPSNLSAEDQAELAKLDTICDRIKRAVPEAPYILSTPSLHPYSHWSRQEAQSWMMGHLFEPSEESLQYRTYLYREPYQDCFVLQPGEDDPPPPSGPRRKLRISLSAYKSKQANGVITPGSKRVSPNLPPTISEPAPTNGVKRDVSENKVVPDEKVASPHVPKQPASEVLAASKPEMRPRAHEPAPELPQKVASSESKPVPDGSSLQNPYDLPPILSPTLPPNIKAELDRLETQRKRAESNASTSSSDKKDKLLSAPSARPEKHDDRTKEPTRVRSTSMNGTAPTSLPPAPPSAPKPKLVVKIKYSKRQSATIEKILRLPPARKAPAPAAIEKRERPVKTQAKASDAVTLKSKEAFKPTPSTRRLEPAVLNAKAGNTAKAVGGSQKRARDEEDAPSTAPAKRQKAQVSDHAPSTPSEYILSSPAMSNKSSAQKNQGPYVTPRKDIIANKMIRTGSAEGNDSTPGRSAVTPSGSKHVDVKPAPTSAPVNGTKHSEFAAFLQQTFRHRSAQGRSLKHESQKLVDKSSQISKDDQKRAAVIAMECIIAYVAAFYVQDFSRGLHGKPSDFENTWKTLLPLCLAYGPRTRNFPHLDGLRYYLMSVISSAICTQISQNPRIRSASAQAHDSPHDAATSSDTSSSHVTLLAQNFITQARYYTDARMILSNDDIKKHYPRTWNGRETNMKVARDAEKLPGGRLRGPYFLPLANDTTPIQAVRFGIELLREYCENEGLKHGIRVNLEKSE</sequence>
<feature type="compositionally biased region" description="Basic and acidic residues" evidence="1">
    <location>
        <begin position="157"/>
        <end position="173"/>
    </location>
</feature>
<feature type="compositionally biased region" description="Basic and acidic residues" evidence="1">
    <location>
        <begin position="276"/>
        <end position="289"/>
    </location>
</feature>
<feature type="region of interest" description="Disordered" evidence="1">
    <location>
        <begin position="130"/>
        <end position="316"/>
    </location>
</feature>
<evidence type="ECO:0000313" key="3">
    <source>
        <dbReference type="Proteomes" id="UP000193144"/>
    </source>
</evidence>
<feature type="compositionally biased region" description="Basic and acidic residues" evidence="1">
    <location>
        <begin position="191"/>
        <end position="201"/>
    </location>
</feature>
<gene>
    <name evidence="2" type="ORF">BCR34DRAFT_627740</name>
</gene>
<organism evidence="2 3">
    <name type="scientific">Clohesyomyces aquaticus</name>
    <dbReference type="NCBI Taxonomy" id="1231657"/>
    <lineage>
        <taxon>Eukaryota</taxon>
        <taxon>Fungi</taxon>
        <taxon>Dikarya</taxon>
        <taxon>Ascomycota</taxon>
        <taxon>Pezizomycotina</taxon>
        <taxon>Dothideomycetes</taxon>
        <taxon>Pleosporomycetidae</taxon>
        <taxon>Pleosporales</taxon>
        <taxon>Lindgomycetaceae</taxon>
        <taxon>Clohesyomyces</taxon>
    </lineage>
</organism>
<protein>
    <submittedName>
        <fullName evidence="2">Uncharacterized protein</fullName>
    </submittedName>
</protein>
<feature type="region of interest" description="Disordered" evidence="1">
    <location>
        <begin position="632"/>
        <end position="652"/>
    </location>
</feature>
<feature type="compositionally biased region" description="Low complexity" evidence="1">
    <location>
        <begin position="1"/>
        <end position="24"/>
    </location>
</feature>